<protein>
    <submittedName>
        <fullName evidence="6">Integrase family protein</fullName>
    </submittedName>
</protein>
<dbReference type="InterPro" id="IPR050090">
    <property type="entry name" value="Tyrosine_recombinase_XerCD"/>
</dbReference>
<evidence type="ECO:0000259" key="5">
    <source>
        <dbReference type="PROSITE" id="PS51898"/>
    </source>
</evidence>
<dbReference type="STRING" id="1185767.IIF7_10648"/>
<dbReference type="InterPro" id="IPR010998">
    <property type="entry name" value="Integrase_recombinase_N"/>
</dbReference>
<organism evidence="6 7">
    <name type="scientific">Zunongwangia atlantica 22II14-10F7</name>
    <dbReference type="NCBI Taxonomy" id="1185767"/>
    <lineage>
        <taxon>Bacteria</taxon>
        <taxon>Pseudomonadati</taxon>
        <taxon>Bacteroidota</taxon>
        <taxon>Flavobacteriia</taxon>
        <taxon>Flavobacteriales</taxon>
        <taxon>Flavobacteriaceae</taxon>
        <taxon>Zunongwangia</taxon>
    </lineage>
</organism>
<name>A0A1Y1T3W1_9FLAO</name>
<keyword evidence="3" id="KW-0233">DNA recombination</keyword>
<proteinExistence type="inferred from homology"/>
<dbReference type="PANTHER" id="PTHR30349:SF64">
    <property type="entry name" value="PROPHAGE INTEGRASE INTD-RELATED"/>
    <property type="match status" value="1"/>
</dbReference>
<dbReference type="InterPro" id="IPR013762">
    <property type="entry name" value="Integrase-like_cat_sf"/>
</dbReference>
<dbReference type="Gene3D" id="1.10.443.10">
    <property type="entry name" value="Intergrase catalytic core"/>
    <property type="match status" value="1"/>
</dbReference>
<dbReference type="InterPro" id="IPR035386">
    <property type="entry name" value="Arm-DNA-bind_5"/>
</dbReference>
<dbReference type="GO" id="GO:0003677">
    <property type="term" value="F:DNA binding"/>
    <property type="evidence" value="ECO:0007669"/>
    <property type="project" value="UniProtKB-KW"/>
</dbReference>
<dbReference type="GO" id="GO:0015074">
    <property type="term" value="P:DNA integration"/>
    <property type="evidence" value="ECO:0007669"/>
    <property type="project" value="InterPro"/>
</dbReference>
<gene>
    <name evidence="6" type="ORF">IIF7_10648</name>
</gene>
<dbReference type="RefSeq" id="WP_084841678.1">
    <property type="nucleotide sequence ID" value="NZ_ARYN01000009.1"/>
</dbReference>
<dbReference type="PROSITE" id="PS51898">
    <property type="entry name" value="TYR_RECOMBINASE"/>
    <property type="match status" value="1"/>
</dbReference>
<dbReference type="InterPro" id="IPR025269">
    <property type="entry name" value="SAM-like_dom"/>
</dbReference>
<evidence type="ECO:0000256" key="4">
    <source>
        <dbReference type="SAM" id="MobiDB-lite"/>
    </source>
</evidence>
<evidence type="ECO:0000256" key="2">
    <source>
        <dbReference type="ARBA" id="ARBA00023125"/>
    </source>
</evidence>
<keyword evidence="7" id="KW-1185">Reference proteome</keyword>
<accession>A0A1Y1T3W1</accession>
<dbReference type="Gene3D" id="1.10.150.130">
    <property type="match status" value="1"/>
</dbReference>
<dbReference type="Pfam" id="PF00589">
    <property type="entry name" value="Phage_integrase"/>
    <property type="match status" value="1"/>
</dbReference>
<comment type="caution">
    <text evidence="6">The sequence shown here is derived from an EMBL/GenBank/DDBJ whole genome shotgun (WGS) entry which is preliminary data.</text>
</comment>
<dbReference type="Pfam" id="PF17293">
    <property type="entry name" value="Arm-DNA-bind_5"/>
    <property type="match status" value="1"/>
</dbReference>
<evidence type="ECO:0000256" key="3">
    <source>
        <dbReference type="ARBA" id="ARBA00023172"/>
    </source>
</evidence>
<dbReference type="EMBL" id="ARYN01000009">
    <property type="protein sequence ID" value="ORL45274.1"/>
    <property type="molecule type" value="Genomic_DNA"/>
</dbReference>
<dbReference type="OrthoDB" id="1098628at2"/>
<reference evidence="6 7" key="1">
    <citation type="submission" date="2013-04" db="EMBL/GenBank/DDBJ databases">
        <title>Zunongwangia sp. 22II14-10F7 Genome Sequencing.</title>
        <authorList>
            <person name="Lai Q."/>
            <person name="Shao Z."/>
        </authorList>
    </citation>
    <scope>NUCLEOTIDE SEQUENCE [LARGE SCALE GENOMIC DNA]</scope>
    <source>
        <strain evidence="6 7">22II14-10F7</strain>
    </source>
</reference>
<dbReference type="AlphaFoldDB" id="A0A1Y1T3W1"/>
<comment type="similarity">
    <text evidence="1">Belongs to the 'phage' integrase family.</text>
</comment>
<evidence type="ECO:0000313" key="6">
    <source>
        <dbReference type="EMBL" id="ORL45274.1"/>
    </source>
</evidence>
<dbReference type="Proteomes" id="UP000192746">
    <property type="component" value="Unassembled WGS sequence"/>
</dbReference>
<feature type="region of interest" description="Disordered" evidence="4">
    <location>
        <begin position="400"/>
        <end position="419"/>
    </location>
</feature>
<sequence length="419" mass="49270">MPEFTTFSVLFFTRKISKNAEKLSIYARITVNGKSAEMSLQRKTSVNEWDSSKGRLRGSSGRIKQMNRYLDQVYYQLLETHKRLLEKDNLISAKAVKAAYSGLDEDHKKLSDIVDYHNSQIQSVLKWGTLKNYYTTAKYLTEFLKQKRKVDDIYLKHINYRFITEFEHFLRTYSPSKKRKTCSTNGVMKHLERFKKMINLAIKLEWIQKNPFQNYKMKFEKNERQFLSERELKLVEETYFKSGSLERVKDMFLFSCYTGLTYAELKELTKDHIVKGMDGKDWIYTRRAKTNEPVKAPLLSKAASILKKYKDHQYDLMDECLFPVLSNQKMNSYVKEVMKASGVRKHITFHSARHTFATTVTLSNGVPIETVSKLLGHTKLSTTQIYARVMENKISSDMNNLEELMAQKKEDKTKRRKEK</sequence>
<evidence type="ECO:0000256" key="1">
    <source>
        <dbReference type="ARBA" id="ARBA00008857"/>
    </source>
</evidence>
<dbReference type="PANTHER" id="PTHR30349">
    <property type="entry name" value="PHAGE INTEGRASE-RELATED"/>
    <property type="match status" value="1"/>
</dbReference>
<evidence type="ECO:0000313" key="7">
    <source>
        <dbReference type="Proteomes" id="UP000192746"/>
    </source>
</evidence>
<dbReference type="GO" id="GO:0006310">
    <property type="term" value="P:DNA recombination"/>
    <property type="evidence" value="ECO:0007669"/>
    <property type="project" value="UniProtKB-KW"/>
</dbReference>
<dbReference type="InterPro" id="IPR002104">
    <property type="entry name" value="Integrase_catalytic"/>
</dbReference>
<dbReference type="CDD" id="cd01185">
    <property type="entry name" value="INTN1_C_like"/>
    <property type="match status" value="1"/>
</dbReference>
<dbReference type="SUPFAM" id="SSF56349">
    <property type="entry name" value="DNA breaking-rejoining enzymes"/>
    <property type="match status" value="1"/>
</dbReference>
<keyword evidence="2" id="KW-0238">DNA-binding</keyword>
<dbReference type="Pfam" id="PF13102">
    <property type="entry name" value="Phage_int_SAM_5"/>
    <property type="match status" value="1"/>
</dbReference>
<dbReference type="InterPro" id="IPR011010">
    <property type="entry name" value="DNA_brk_join_enz"/>
</dbReference>
<feature type="domain" description="Tyr recombinase" evidence="5">
    <location>
        <begin position="221"/>
        <end position="399"/>
    </location>
</feature>